<feature type="region of interest" description="Disordered" evidence="1">
    <location>
        <begin position="418"/>
        <end position="440"/>
    </location>
</feature>
<dbReference type="InterPro" id="IPR001932">
    <property type="entry name" value="PPM-type_phosphatase-like_dom"/>
</dbReference>
<accession>A0A8T2R6S9</accession>
<reference evidence="3" key="1">
    <citation type="submission" date="2021-08" db="EMBL/GenBank/DDBJ databases">
        <title>WGS assembly of Ceratopteris richardii.</title>
        <authorList>
            <person name="Marchant D.B."/>
            <person name="Chen G."/>
            <person name="Jenkins J."/>
            <person name="Shu S."/>
            <person name="Leebens-Mack J."/>
            <person name="Grimwood J."/>
            <person name="Schmutz J."/>
            <person name="Soltis P."/>
            <person name="Soltis D."/>
            <person name="Chen Z.-H."/>
        </authorList>
    </citation>
    <scope>NUCLEOTIDE SEQUENCE</scope>
    <source>
        <strain evidence="3">Whitten #5841</strain>
        <tissue evidence="3">Leaf</tissue>
    </source>
</reference>
<feature type="domain" description="PPM-type phosphatase" evidence="2">
    <location>
        <begin position="266"/>
        <end position="826"/>
    </location>
</feature>
<keyword evidence="4" id="KW-1185">Reference proteome</keyword>
<dbReference type="AlphaFoldDB" id="A0A8T2R6S9"/>
<dbReference type="GO" id="GO:0004722">
    <property type="term" value="F:protein serine/threonine phosphatase activity"/>
    <property type="evidence" value="ECO:0007669"/>
    <property type="project" value="InterPro"/>
</dbReference>
<organism evidence="3 4">
    <name type="scientific">Ceratopteris richardii</name>
    <name type="common">Triangle waterfern</name>
    <dbReference type="NCBI Taxonomy" id="49495"/>
    <lineage>
        <taxon>Eukaryota</taxon>
        <taxon>Viridiplantae</taxon>
        <taxon>Streptophyta</taxon>
        <taxon>Embryophyta</taxon>
        <taxon>Tracheophyta</taxon>
        <taxon>Polypodiopsida</taxon>
        <taxon>Polypodiidae</taxon>
        <taxon>Polypodiales</taxon>
        <taxon>Pteridineae</taxon>
        <taxon>Pteridaceae</taxon>
        <taxon>Parkerioideae</taxon>
        <taxon>Ceratopteris</taxon>
    </lineage>
</organism>
<feature type="compositionally biased region" description="Polar residues" evidence="1">
    <location>
        <begin position="428"/>
        <end position="440"/>
    </location>
</feature>
<name>A0A8T2R6S9_CERRI</name>
<dbReference type="Gene3D" id="3.60.40.10">
    <property type="entry name" value="PPM-type phosphatase domain"/>
    <property type="match status" value="2"/>
</dbReference>
<dbReference type="EMBL" id="CM035434">
    <property type="protein sequence ID" value="KAH7291285.1"/>
    <property type="molecule type" value="Genomic_DNA"/>
</dbReference>
<comment type="caution">
    <text evidence="3">The sequence shown here is derived from an EMBL/GenBank/DDBJ whole genome shotgun (WGS) entry which is preliminary data.</text>
</comment>
<evidence type="ECO:0000259" key="2">
    <source>
        <dbReference type="PROSITE" id="PS51746"/>
    </source>
</evidence>
<evidence type="ECO:0000313" key="3">
    <source>
        <dbReference type="EMBL" id="KAH7291285.1"/>
    </source>
</evidence>
<evidence type="ECO:0000313" key="4">
    <source>
        <dbReference type="Proteomes" id="UP000825935"/>
    </source>
</evidence>
<protein>
    <recommendedName>
        <fullName evidence="2">PPM-type phosphatase domain-containing protein</fullName>
    </recommendedName>
</protein>
<dbReference type="SUPFAM" id="SSF81606">
    <property type="entry name" value="PP2C-like"/>
    <property type="match status" value="1"/>
</dbReference>
<dbReference type="OrthoDB" id="420076at2759"/>
<dbReference type="SMART" id="SM00332">
    <property type="entry name" value="PP2Cc"/>
    <property type="match status" value="1"/>
</dbReference>
<dbReference type="PROSITE" id="PS51746">
    <property type="entry name" value="PPM_2"/>
    <property type="match status" value="1"/>
</dbReference>
<dbReference type="PANTHER" id="PTHR13832:SF301">
    <property type="entry name" value="PROTEIN PHOSPHATASE 2C 29"/>
    <property type="match status" value="1"/>
</dbReference>
<dbReference type="InterPro" id="IPR036457">
    <property type="entry name" value="PPM-type-like_dom_sf"/>
</dbReference>
<dbReference type="CDD" id="cd00143">
    <property type="entry name" value="PP2Cc"/>
    <property type="match status" value="1"/>
</dbReference>
<sequence>MGNSVSHVVGCFAPATHDRDHIADFFTNPALDEGLGHSFCYVRPSSEVLNASPSHSDRYTSELRSSSFRSHKNGTEMVAFKTISGASVSANTSTPHTILSHEHLHSFANVPDDRHAAFESTGSFVSIPLQPVPRGVTFSGPISSTFSGPISASLERGFMSGPLERSHMSGPIDTVQTDHSNFSAPLSGSYYFNRSRRRRNPFRFFRAVRKPAQEILSKSIYSTLARTQRSIVAPLRHLVRRRGGHEAKETNVIYDSNSEHRYTSSDVDVLDNQNLQWAQGKAGEDRVHVVVSEDNGWLFVGIYDGFNGPDAPDFLMRNLYRGIYKELHGILWDAKDQHIQGKPNLQTGTSRLHGDKIFVYDQVTGMPPYPGKLVRSRTLKEFLESADSDDDISVNRHALKSERYHSFSMPLTRGDTSSCSCGADDSEQNGSSGTATKTVDASSCDAEIGLRNGRMPFRDKLAVSTTDKHSSSNTLNCMGFVHPNVRHKHVKNKESHRKLHPQRHGISIEFNKLDKEDFVEDGSNQGNEDAVDHGSVLMALARALEATEEAYLNMADVALKDNPELLLMGSCILVALVKDKDVYILNVGDSRALVAQEAGEDCSTISTSNLDATKMIGPKNVAIRKDAGCIPAGSHVTSDFLRPATDMGCPTSSASLLALQLSEDHSTSIAEEVERIKLEHPDDNMCILNDRVKGRLKVTRAFGAGYLKKPRWNNAVLKMFQIDYVGSDPYISCAPALRHHRLGPNDRFLVLSSDGLYQYFSNTEVVSHIQWFMQRFPEGDPAQLLIEELLFRAAKKAGMDFHELLDIPQGDRRKYHDDVSVMVISLDGKVWKSSS</sequence>
<dbReference type="OMA" id="IESTHIT"/>
<dbReference type="PANTHER" id="PTHR13832">
    <property type="entry name" value="PROTEIN PHOSPHATASE 2C"/>
    <property type="match status" value="1"/>
</dbReference>
<gene>
    <name evidence="3" type="ORF">KP509_29G009800</name>
</gene>
<proteinExistence type="predicted"/>
<dbReference type="InterPro" id="IPR015655">
    <property type="entry name" value="PP2C"/>
</dbReference>
<evidence type="ECO:0000256" key="1">
    <source>
        <dbReference type="SAM" id="MobiDB-lite"/>
    </source>
</evidence>
<dbReference type="Proteomes" id="UP000825935">
    <property type="component" value="Chromosome 29"/>
</dbReference>
<dbReference type="Pfam" id="PF00481">
    <property type="entry name" value="PP2C"/>
    <property type="match status" value="2"/>
</dbReference>